<evidence type="ECO:0000256" key="1">
    <source>
        <dbReference type="ARBA" id="ARBA00011003"/>
    </source>
</evidence>
<protein>
    <recommendedName>
        <fullName evidence="3">Polynucleotide 5'-hydroxyl-kinase GRC3</fullName>
    </recommendedName>
    <alternativeName>
        <fullName evidence="8">Polynucleotide 5'-hydroxyl-kinase NOL9</fullName>
    </alternativeName>
    <alternativeName>
        <fullName evidence="2">Polynucleotide 5'-hydroxyl-kinase grc3</fullName>
    </alternativeName>
</protein>
<dbReference type="InterPro" id="IPR057573">
    <property type="entry name" value="NOL9_N"/>
</dbReference>
<keyword evidence="5" id="KW-0547">Nucleotide-binding</keyword>
<dbReference type="SUPFAM" id="SSF52540">
    <property type="entry name" value="P-loop containing nucleoside triphosphate hydrolases"/>
    <property type="match status" value="1"/>
</dbReference>
<accession>A0A167JPT6</accession>
<dbReference type="Gene3D" id="3.40.50.300">
    <property type="entry name" value="P-loop containing nucleotide triphosphate hydrolases"/>
    <property type="match status" value="1"/>
</dbReference>
<dbReference type="GO" id="GO:0005634">
    <property type="term" value="C:nucleus"/>
    <property type="evidence" value="ECO:0007669"/>
    <property type="project" value="TreeGrafter"/>
</dbReference>
<dbReference type="GO" id="GO:0005524">
    <property type="term" value="F:ATP binding"/>
    <property type="evidence" value="ECO:0007669"/>
    <property type="project" value="UniProtKB-KW"/>
</dbReference>
<evidence type="ECO:0000256" key="5">
    <source>
        <dbReference type="ARBA" id="ARBA00022741"/>
    </source>
</evidence>
<evidence type="ECO:0000256" key="4">
    <source>
        <dbReference type="ARBA" id="ARBA00022679"/>
    </source>
</evidence>
<evidence type="ECO:0000256" key="9">
    <source>
        <dbReference type="SAM" id="MobiDB-lite"/>
    </source>
</evidence>
<dbReference type="EMBL" id="KV417299">
    <property type="protein sequence ID" value="KZO93789.1"/>
    <property type="molecule type" value="Genomic_DNA"/>
</dbReference>
<dbReference type="Pfam" id="PF24419">
    <property type="entry name" value="Cupin_NOL9"/>
    <property type="match status" value="1"/>
</dbReference>
<evidence type="ECO:0000256" key="2">
    <source>
        <dbReference type="ARBA" id="ARBA00018706"/>
    </source>
</evidence>
<dbReference type="InterPro" id="IPR045116">
    <property type="entry name" value="Clp1/Grc3"/>
</dbReference>
<organism evidence="12 13">
    <name type="scientific">Calocera viscosa (strain TUFC12733)</name>
    <dbReference type="NCBI Taxonomy" id="1330018"/>
    <lineage>
        <taxon>Eukaryota</taxon>
        <taxon>Fungi</taxon>
        <taxon>Dikarya</taxon>
        <taxon>Basidiomycota</taxon>
        <taxon>Agaricomycotina</taxon>
        <taxon>Dacrymycetes</taxon>
        <taxon>Dacrymycetales</taxon>
        <taxon>Dacrymycetaceae</taxon>
        <taxon>Calocera</taxon>
    </lineage>
</organism>
<dbReference type="PANTHER" id="PTHR12755">
    <property type="entry name" value="CLEAVAGE/POLYADENYLATION FACTOR IA SUBUNIT CLP1P"/>
    <property type="match status" value="1"/>
</dbReference>
<evidence type="ECO:0000259" key="11">
    <source>
        <dbReference type="Pfam" id="PF24419"/>
    </source>
</evidence>
<dbReference type="GO" id="GO:0000448">
    <property type="term" value="P:cleavage in ITS2 between 5.8S rRNA and LSU-rRNA of tricistronic rRNA transcript (SSU-rRNA, 5.8S rRNA, LSU-rRNA)"/>
    <property type="evidence" value="ECO:0007669"/>
    <property type="project" value="TreeGrafter"/>
</dbReference>
<comment type="similarity">
    <text evidence="1">Belongs to the Clp1 family. NOL9/GRC3 subfamily.</text>
</comment>
<keyword evidence="7" id="KW-0067">ATP-binding</keyword>
<dbReference type="InterPro" id="IPR032319">
    <property type="entry name" value="CLP1_P"/>
</dbReference>
<feature type="region of interest" description="Disordered" evidence="9">
    <location>
        <begin position="369"/>
        <end position="396"/>
    </location>
</feature>
<dbReference type="OrthoDB" id="2405412at2759"/>
<evidence type="ECO:0000259" key="10">
    <source>
        <dbReference type="Pfam" id="PF16575"/>
    </source>
</evidence>
<gene>
    <name evidence="12" type="ORF">CALVIDRAFT_518471</name>
</gene>
<reference evidence="12 13" key="1">
    <citation type="journal article" date="2016" name="Mol. Biol. Evol.">
        <title>Comparative Genomics of Early-Diverging Mushroom-Forming Fungi Provides Insights into the Origins of Lignocellulose Decay Capabilities.</title>
        <authorList>
            <person name="Nagy L.G."/>
            <person name="Riley R."/>
            <person name="Tritt A."/>
            <person name="Adam C."/>
            <person name="Daum C."/>
            <person name="Floudas D."/>
            <person name="Sun H."/>
            <person name="Yadav J.S."/>
            <person name="Pangilinan J."/>
            <person name="Larsson K.H."/>
            <person name="Matsuura K."/>
            <person name="Barry K."/>
            <person name="Labutti K."/>
            <person name="Kuo R."/>
            <person name="Ohm R.A."/>
            <person name="Bhattacharya S.S."/>
            <person name="Shirouzu T."/>
            <person name="Yoshinaga Y."/>
            <person name="Martin F.M."/>
            <person name="Grigoriev I.V."/>
            <person name="Hibbett D.S."/>
        </authorList>
    </citation>
    <scope>NUCLEOTIDE SEQUENCE [LARGE SCALE GENOMIC DNA]</scope>
    <source>
        <strain evidence="12 13">TUFC12733</strain>
    </source>
</reference>
<feature type="domain" description="NOL9 N-terminal" evidence="11">
    <location>
        <begin position="48"/>
        <end position="134"/>
    </location>
</feature>
<dbReference type="InterPro" id="IPR027417">
    <property type="entry name" value="P-loop_NTPase"/>
</dbReference>
<keyword evidence="6" id="KW-0418">Kinase</keyword>
<evidence type="ECO:0000313" key="12">
    <source>
        <dbReference type="EMBL" id="KZO93789.1"/>
    </source>
</evidence>
<keyword evidence="4" id="KW-0808">Transferase</keyword>
<evidence type="ECO:0000313" key="13">
    <source>
        <dbReference type="Proteomes" id="UP000076738"/>
    </source>
</evidence>
<evidence type="ECO:0000256" key="3">
    <source>
        <dbReference type="ARBA" id="ARBA00019824"/>
    </source>
</evidence>
<dbReference type="GO" id="GO:0051731">
    <property type="term" value="F:polynucleotide 5'-hydroxyl-kinase activity"/>
    <property type="evidence" value="ECO:0007669"/>
    <property type="project" value="InterPro"/>
</dbReference>
<proteinExistence type="inferred from homology"/>
<feature type="domain" description="Clp1 P-loop" evidence="10">
    <location>
        <begin position="214"/>
        <end position="368"/>
    </location>
</feature>
<dbReference type="Proteomes" id="UP000076738">
    <property type="component" value="Unassembled WGS sequence"/>
</dbReference>
<dbReference type="Pfam" id="PF16575">
    <property type="entry name" value="CLP1_P"/>
    <property type="match status" value="1"/>
</dbReference>
<keyword evidence="13" id="KW-1185">Reference proteome</keyword>
<sequence length="614" mass="66546">MDDMPEPVPRRLPTVPHVPASTFHPSPTTLFRLSASDNTKLGLSDAPAILLIMKAQETVAFIGTCRLLVCRGTVDLLGTTLSASASSHPIFAPKSHAAPVLTAMPNSHGSSKAIALPQELEQRCASADAVIVLQELRSGVEGLGRVVAPFEGVFAESSCDDWGIAGFYPITSDMYNLQAFSLPTSWARATNDFVPNEKDPLEEKLGSRIALVRGMKNSGKSTFARALLNQLTTRYERVAFLECDVGQSEFTPPGLVSLHILTSPVFGPPFTHLIQPYRAHYVGSSSPRSDPSYYLNTIEALLQTFRLDIQFIPPYLDSTAAPDHSDKRIADVVPLVINTMGWTKGLGARLMQQVEDLATPTHVFEFADTDGTGHPLDTFQPSSSAGRSSDHQVYTLEPVPPSSRLAQYSAPLLRALSTMSYLHSAHVSTDQETTQWDVTLPLCAMLPWEVDHKVAFDQIVLVGPGAEDVVPSEIGTVLNGALVAFVALDESGERSAGHTTHVLPYEQGKAPPSPFASTCLGLGVIRSFNPAAGTMHILTPLPASQLAKCRVLIKGELELPIWGFLDHRQTDDEGTKGVAGFDWGKVPYLDWGGVRGIGGDRTRVRRNLMRRSHM</sequence>
<dbReference type="STRING" id="1330018.A0A167JPT6"/>
<evidence type="ECO:0000256" key="6">
    <source>
        <dbReference type="ARBA" id="ARBA00022777"/>
    </source>
</evidence>
<evidence type="ECO:0000256" key="8">
    <source>
        <dbReference type="ARBA" id="ARBA00071212"/>
    </source>
</evidence>
<dbReference type="AlphaFoldDB" id="A0A167JPT6"/>
<evidence type="ECO:0000256" key="7">
    <source>
        <dbReference type="ARBA" id="ARBA00022840"/>
    </source>
</evidence>
<dbReference type="PANTHER" id="PTHR12755:SF3">
    <property type="entry name" value="POLYNUCLEOTIDE 5'-HYDROXYL-KINASE NOL9"/>
    <property type="match status" value="1"/>
</dbReference>
<name>A0A167JPT6_CALVF</name>